<dbReference type="Proteomes" id="UP000503462">
    <property type="component" value="Chromosome 1"/>
</dbReference>
<keyword evidence="8 14" id="KW-1133">Transmembrane helix</keyword>
<dbReference type="AlphaFoldDB" id="A0A6H0XKI3"/>
<dbReference type="GO" id="GO:0042761">
    <property type="term" value="P:very long-chain fatty acid biosynthetic process"/>
    <property type="evidence" value="ECO:0007669"/>
    <property type="project" value="TreeGrafter"/>
</dbReference>
<reference evidence="16 17" key="1">
    <citation type="journal article" date="2016" name="Sci. Rep.">
        <title>Peltaster fructicola genome reveals evolution from an invasive phytopathogen to an ectophytic parasite.</title>
        <authorList>
            <person name="Xu C."/>
            <person name="Chen H."/>
            <person name="Gleason M.L."/>
            <person name="Xu J.R."/>
            <person name="Liu H."/>
            <person name="Zhang R."/>
            <person name="Sun G."/>
        </authorList>
    </citation>
    <scope>NUCLEOTIDE SEQUENCE [LARGE SCALE GENOMIC DNA]</scope>
    <source>
        <strain evidence="16 17">LNHT1506</strain>
    </source>
</reference>
<dbReference type="Pfam" id="PF04387">
    <property type="entry name" value="PTPLA"/>
    <property type="match status" value="1"/>
</dbReference>
<evidence type="ECO:0000256" key="12">
    <source>
        <dbReference type="ARBA" id="ARBA00023239"/>
    </source>
</evidence>
<evidence type="ECO:0000313" key="16">
    <source>
        <dbReference type="EMBL" id="QIW95232.1"/>
    </source>
</evidence>
<comment type="subcellular location">
    <subcellularLocation>
        <location evidence="14">Endoplasmic reticulum membrane</location>
        <topology evidence="14">Multi-pass membrane protein</topology>
    </subcellularLocation>
    <subcellularLocation>
        <location evidence="1">Membrane</location>
        <topology evidence="1">Multi-pass membrane protein</topology>
    </subcellularLocation>
</comment>
<dbReference type="GO" id="GO:0102158">
    <property type="term" value="F:very-long-chain (3R)-3-hydroxyacyl-CoA dehydratase activity"/>
    <property type="evidence" value="ECO:0007669"/>
    <property type="project" value="UniProtKB-EC"/>
</dbReference>
<keyword evidence="17" id="KW-1185">Reference proteome</keyword>
<dbReference type="PANTHER" id="PTHR11035">
    <property type="entry name" value="VERY-LONG-CHAIN (3R)-3-HYDROXYACYL-COA DEHYDRATASE"/>
    <property type="match status" value="1"/>
</dbReference>
<dbReference type="GO" id="GO:0030497">
    <property type="term" value="P:fatty acid elongation"/>
    <property type="evidence" value="ECO:0007669"/>
    <property type="project" value="TreeGrafter"/>
</dbReference>
<feature type="region of interest" description="Disordered" evidence="15">
    <location>
        <begin position="1"/>
        <end position="25"/>
    </location>
</feature>
<keyword evidence="7 14" id="KW-0276">Fatty acid metabolism</keyword>
<organism evidence="16 17">
    <name type="scientific">Peltaster fructicola</name>
    <dbReference type="NCBI Taxonomy" id="286661"/>
    <lineage>
        <taxon>Eukaryota</taxon>
        <taxon>Fungi</taxon>
        <taxon>Dikarya</taxon>
        <taxon>Ascomycota</taxon>
        <taxon>Pezizomycotina</taxon>
        <taxon>Dothideomycetes</taxon>
        <taxon>Dothideomycetes incertae sedis</taxon>
        <taxon>Peltaster</taxon>
    </lineage>
</organism>
<proteinExistence type="inferred from homology"/>
<comment type="pathway">
    <text evidence="2 14">Lipid metabolism; fatty acid biosynthesis.</text>
</comment>
<name>A0A6H0XKI3_9PEZI</name>
<dbReference type="InterPro" id="IPR007482">
    <property type="entry name" value="Tyr_Pase-like_PTPLA"/>
</dbReference>
<evidence type="ECO:0000256" key="3">
    <source>
        <dbReference type="ARBA" id="ARBA00007811"/>
    </source>
</evidence>
<evidence type="ECO:0000256" key="8">
    <source>
        <dbReference type="ARBA" id="ARBA00022989"/>
    </source>
</evidence>
<feature type="transmembrane region" description="Helical" evidence="14">
    <location>
        <begin position="199"/>
        <end position="221"/>
    </location>
</feature>
<evidence type="ECO:0000256" key="7">
    <source>
        <dbReference type="ARBA" id="ARBA00022832"/>
    </source>
</evidence>
<feature type="compositionally biased region" description="Polar residues" evidence="15">
    <location>
        <begin position="1"/>
        <end position="17"/>
    </location>
</feature>
<evidence type="ECO:0000256" key="13">
    <source>
        <dbReference type="ARBA" id="ARBA00036671"/>
    </source>
</evidence>
<evidence type="ECO:0000256" key="11">
    <source>
        <dbReference type="ARBA" id="ARBA00023160"/>
    </source>
</evidence>
<keyword evidence="5 14" id="KW-0444">Lipid biosynthesis</keyword>
<evidence type="ECO:0000256" key="4">
    <source>
        <dbReference type="ARBA" id="ARBA00013122"/>
    </source>
</evidence>
<feature type="transmembrane region" description="Helical" evidence="14">
    <location>
        <begin position="109"/>
        <end position="137"/>
    </location>
</feature>
<keyword evidence="9 14" id="KW-0443">Lipid metabolism</keyword>
<evidence type="ECO:0000313" key="17">
    <source>
        <dbReference type="Proteomes" id="UP000503462"/>
    </source>
</evidence>
<evidence type="ECO:0000256" key="10">
    <source>
        <dbReference type="ARBA" id="ARBA00023136"/>
    </source>
</evidence>
<gene>
    <name evidence="16" type="ORF">AMS68_000750</name>
</gene>
<feature type="transmembrane region" description="Helical" evidence="14">
    <location>
        <begin position="143"/>
        <end position="160"/>
    </location>
</feature>
<comment type="function">
    <text evidence="14">Catalyzes the third of the four reactions of the long-chain fatty acids elongation cycle. This endoplasmic reticulum-bound enzymatic process, allows the addition of two carbons to the chain of long- and very long-chain fatty acids/VLCFAs per cycle. This enzyme catalyzes the dehydration of the 3-hydroxyacyl-CoA intermediate into trans-2,3-enoyl-CoA, within each cycle of fatty acid elongation. Thereby, it participates to the production of VLCFAs of different chain lengths that are involved in multiple biological processes as precursors of membrane lipids and lipid mediators.</text>
</comment>
<evidence type="ECO:0000256" key="15">
    <source>
        <dbReference type="SAM" id="MobiDB-lite"/>
    </source>
</evidence>
<dbReference type="EC" id="4.2.1.134" evidence="4 14"/>
<evidence type="ECO:0000256" key="2">
    <source>
        <dbReference type="ARBA" id="ARBA00005194"/>
    </source>
</evidence>
<evidence type="ECO:0000256" key="5">
    <source>
        <dbReference type="ARBA" id="ARBA00022516"/>
    </source>
</evidence>
<dbReference type="EMBL" id="CP051139">
    <property type="protein sequence ID" value="QIW95232.1"/>
    <property type="molecule type" value="Genomic_DNA"/>
</dbReference>
<comment type="similarity">
    <text evidence="3 14">Belongs to the very long-chain fatty acids dehydratase HACD family.</text>
</comment>
<feature type="transmembrane region" description="Helical" evidence="14">
    <location>
        <begin position="167"/>
        <end position="187"/>
    </location>
</feature>
<keyword evidence="6 14" id="KW-0812">Transmembrane</keyword>
<evidence type="ECO:0000256" key="6">
    <source>
        <dbReference type="ARBA" id="ARBA00022692"/>
    </source>
</evidence>
<keyword evidence="10 14" id="KW-0472">Membrane</keyword>
<sequence length="237" mass="26608">MNRPQDSQLPTKSTSGDTTRKTPGEKATAKSKNYYLIAYNFVSAGLWAVVLGRTVLLATTRGYAVVYPELFEYVKYVQTLAVLEILHAAAGIVRTPLITTAMQVASRLLLVWGIGQFFQSTTMTSPAFSTMLLAWSATEVVRYTYFALIISLDGGVPAFLTWLRYNLFFVLYPLGISSECWLVYRSIEPARLRQPGLEYALITVLLIYVPGSYVLFTHMMAQRRKTMRSLKGSKKSQ</sequence>
<dbReference type="GO" id="GO:0030148">
    <property type="term" value="P:sphingolipid biosynthetic process"/>
    <property type="evidence" value="ECO:0007669"/>
    <property type="project" value="TreeGrafter"/>
</dbReference>
<comment type="catalytic activity">
    <reaction evidence="13 14">
        <text>a very-long-chain (3R)-3-hydroxyacyl-CoA = a very-long-chain (2E)-enoyl-CoA + H2O</text>
        <dbReference type="Rhea" id="RHEA:45812"/>
        <dbReference type="ChEBI" id="CHEBI:15377"/>
        <dbReference type="ChEBI" id="CHEBI:83728"/>
        <dbReference type="ChEBI" id="CHEBI:85440"/>
        <dbReference type="EC" id="4.2.1.134"/>
    </reaction>
</comment>
<protein>
    <recommendedName>
        <fullName evidence="4 14">Very-long-chain (3R)-3-hydroxyacyl-CoA dehydratase</fullName>
        <ecNumber evidence="4 14">4.2.1.134</ecNumber>
    </recommendedName>
</protein>
<keyword evidence="11 14" id="KW-0275">Fatty acid biosynthesis</keyword>
<dbReference type="PANTHER" id="PTHR11035:SF3">
    <property type="entry name" value="VERY-LONG-CHAIN (3R)-3-HYDROXYACYL-COA DEHYDRATASE"/>
    <property type="match status" value="1"/>
</dbReference>
<evidence type="ECO:0000256" key="14">
    <source>
        <dbReference type="RuleBase" id="RU363109"/>
    </source>
</evidence>
<keyword evidence="14" id="KW-0256">Endoplasmic reticulum</keyword>
<accession>A0A6H0XKI3</accession>
<dbReference type="GO" id="GO:0005789">
    <property type="term" value="C:endoplasmic reticulum membrane"/>
    <property type="evidence" value="ECO:0007669"/>
    <property type="project" value="UniProtKB-SubCell"/>
</dbReference>
<keyword evidence="12 14" id="KW-0456">Lyase</keyword>
<evidence type="ECO:0000256" key="1">
    <source>
        <dbReference type="ARBA" id="ARBA00004141"/>
    </source>
</evidence>
<dbReference type="OrthoDB" id="46988at2759"/>
<dbReference type="UniPathway" id="UPA00094"/>
<feature type="transmembrane region" description="Helical" evidence="14">
    <location>
        <begin position="34"/>
        <end position="56"/>
    </location>
</feature>
<evidence type="ECO:0000256" key="9">
    <source>
        <dbReference type="ARBA" id="ARBA00023098"/>
    </source>
</evidence>